<accession>A0A6N3Z7W7</accession>
<dbReference type="Pfam" id="PF05159">
    <property type="entry name" value="Capsule_synth"/>
    <property type="match status" value="1"/>
</dbReference>
<protein>
    <submittedName>
        <fullName evidence="1">Capsular biosynthesis protein</fullName>
    </submittedName>
</protein>
<evidence type="ECO:0000313" key="1">
    <source>
        <dbReference type="EMBL" id="MUK46085.1"/>
    </source>
</evidence>
<dbReference type="GO" id="GO:0000271">
    <property type="term" value="P:polysaccharide biosynthetic process"/>
    <property type="evidence" value="ECO:0007669"/>
    <property type="project" value="InterPro"/>
</dbReference>
<dbReference type="EMBL" id="WOBO01000014">
    <property type="protein sequence ID" value="MUK46085.1"/>
    <property type="molecule type" value="Genomic_DNA"/>
</dbReference>
<comment type="caution">
    <text evidence="1">The sequence shown here is derived from an EMBL/GenBank/DDBJ whole genome shotgun (WGS) entry which is preliminary data.</text>
</comment>
<dbReference type="Proteomes" id="UP000435323">
    <property type="component" value="Unassembled WGS sequence"/>
</dbReference>
<evidence type="ECO:0000313" key="2">
    <source>
        <dbReference type="Proteomes" id="UP000435323"/>
    </source>
</evidence>
<reference evidence="1 2" key="1">
    <citation type="submission" date="2019-11" db="EMBL/GenBank/DDBJ databases">
        <title>Using colonization assays and comparative genomics to discover symbiosis behaviors and factors in Vibrio fischeri.</title>
        <authorList>
            <person name="Bongrand C."/>
            <person name="Moriano-Gutierrez S."/>
            <person name="Arevalo P."/>
            <person name="Mcfall-Ngai M."/>
            <person name="Visick K."/>
            <person name="Polz M.F."/>
            <person name="Ruby E.G."/>
        </authorList>
    </citation>
    <scope>NUCLEOTIDE SEQUENCE [LARGE SCALE GENOMIC DNA]</scope>
    <source>
        <strain evidence="2">emors.3.2</strain>
    </source>
</reference>
<sequence length="432" mass="49452">MNILSLDSPYSPFFSQIISTFDEPVSFTAIFSKCGYKHYFSGSKSNYIGCILRKHKTFTNDDLHLAQWSNNHYSAYVRKFENRELSRSELENFAKFANYFRHYLKSKKIDFVMMHNDLRWHHAIAREICIEESVPFCVSELGLFRPYTMTLDFHGVNANSSITTLDIDFSQFGNLPDKPFDVPDKFYGHESKKSKLNFAYFLILNKLGGLLGFNSPILHNAFKIRPYIKRFWEQSVKPRFNQSASSVQLDDLPKGKYVFFPMQLENDTQFLIHSDFSSNQELLNQVEKAFLSSTLAADHTLVVKLHPNDLGAYESSPDTVFSRFNTTELVNNACSIISVNSTVCMEALETEKPLYVLGRAFFARGDVCEPCDINELSSALSNPKPVNVLARKGFIHYLKYNYSIQGAGFSFTLNELKVITDKIQGVIKGRVK</sequence>
<proteinExistence type="predicted"/>
<organism evidence="1 2">
    <name type="scientific">Aliivibrio fischeri</name>
    <name type="common">Vibrio fischeri</name>
    <dbReference type="NCBI Taxonomy" id="668"/>
    <lineage>
        <taxon>Bacteria</taxon>
        <taxon>Pseudomonadati</taxon>
        <taxon>Pseudomonadota</taxon>
        <taxon>Gammaproteobacteria</taxon>
        <taxon>Vibrionales</taxon>
        <taxon>Vibrionaceae</taxon>
        <taxon>Aliivibrio</taxon>
    </lineage>
</organism>
<name>A0A6N3Z7W7_ALIFS</name>
<dbReference type="RefSeq" id="WP_155656857.1">
    <property type="nucleotide sequence ID" value="NZ_BMPC01000003.1"/>
</dbReference>
<gene>
    <name evidence="1" type="ORF">GNP77_11910</name>
</gene>
<dbReference type="GO" id="GO:0015774">
    <property type="term" value="P:polysaccharide transport"/>
    <property type="evidence" value="ECO:0007669"/>
    <property type="project" value="InterPro"/>
</dbReference>
<dbReference type="AlphaFoldDB" id="A0A6N3Z7W7"/>
<dbReference type="InterPro" id="IPR007833">
    <property type="entry name" value="Capsule_polysaccharide_synth"/>
</dbReference>